<dbReference type="Pfam" id="PF00496">
    <property type="entry name" value="SBP_bac_5"/>
    <property type="match status" value="1"/>
</dbReference>
<sequence>IPPGIFGHVSGEAGINPYVYQWENSKAIRQSVEQAKGLMSKAGYKNGRDEITGKPLVLNLDTPAAGPGSKASFDWLRKQFAKLGINLVIRATDYNRFQEKMRKGTAQIFQWGWNADYPDPENFFFLLYGPNAKIDHNGENAANYQNEKFDSLFDQMKSMKNGPERQKLINQIVELVRYDAPWLWGYHPVGFSLHHDWYKNAKPNLMANNTLKYKRINPKLRTDKRITWNKPIWWPIVFVLFVFSVILLPAFILYRRKENQLIL</sequence>
<gene>
    <name evidence="3" type="ORF">METZ01_LOCUS252335</name>
</gene>
<organism evidence="3">
    <name type="scientific">marine metagenome</name>
    <dbReference type="NCBI Taxonomy" id="408172"/>
    <lineage>
        <taxon>unclassified sequences</taxon>
        <taxon>metagenomes</taxon>
        <taxon>ecological metagenomes</taxon>
    </lineage>
</organism>
<evidence type="ECO:0000313" key="3">
    <source>
        <dbReference type="EMBL" id="SVB99481.1"/>
    </source>
</evidence>
<feature type="transmembrane region" description="Helical" evidence="1">
    <location>
        <begin position="232"/>
        <end position="254"/>
    </location>
</feature>
<keyword evidence="1" id="KW-0812">Transmembrane</keyword>
<dbReference type="InterPro" id="IPR000914">
    <property type="entry name" value="SBP_5_dom"/>
</dbReference>
<feature type="domain" description="Solute-binding protein family 5" evidence="2">
    <location>
        <begin position="17"/>
        <end position="132"/>
    </location>
</feature>
<protein>
    <recommendedName>
        <fullName evidence="2">Solute-binding protein family 5 domain-containing protein</fullName>
    </recommendedName>
</protein>
<keyword evidence="1" id="KW-1133">Transmembrane helix</keyword>
<evidence type="ECO:0000256" key="1">
    <source>
        <dbReference type="SAM" id="Phobius"/>
    </source>
</evidence>
<dbReference type="Gene3D" id="3.40.190.10">
    <property type="entry name" value="Periplasmic binding protein-like II"/>
    <property type="match status" value="1"/>
</dbReference>
<dbReference type="GO" id="GO:0015833">
    <property type="term" value="P:peptide transport"/>
    <property type="evidence" value="ECO:0007669"/>
    <property type="project" value="TreeGrafter"/>
</dbReference>
<dbReference type="AlphaFoldDB" id="A0A382ILD8"/>
<name>A0A382ILD8_9ZZZZ</name>
<dbReference type="PANTHER" id="PTHR30290:SF34">
    <property type="entry name" value="ABC TRANSPORTER, PERIPLASMIC OLIGO-PEPTIDE BINDING PROTEIN, PUTATIVE-RELATED"/>
    <property type="match status" value="1"/>
</dbReference>
<evidence type="ECO:0000259" key="2">
    <source>
        <dbReference type="Pfam" id="PF00496"/>
    </source>
</evidence>
<dbReference type="EMBL" id="UINC01067634">
    <property type="protein sequence ID" value="SVB99481.1"/>
    <property type="molecule type" value="Genomic_DNA"/>
</dbReference>
<dbReference type="SUPFAM" id="SSF53850">
    <property type="entry name" value="Periplasmic binding protein-like II"/>
    <property type="match status" value="1"/>
</dbReference>
<dbReference type="PANTHER" id="PTHR30290">
    <property type="entry name" value="PERIPLASMIC BINDING COMPONENT OF ABC TRANSPORTER"/>
    <property type="match status" value="1"/>
</dbReference>
<feature type="non-terminal residue" evidence="3">
    <location>
        <position position="1"/>
    </location>
</feature>
<reference evidence="3" key="1">
    <citation type="submission" date="2018-05" db="EMBL/GenBank/DDBJ databases">
        <authorList>
            <person name="Lanie J.A."/>
            <person name="Ng W.-L."/>
            <person name="Kazmierczak K.M."/>
            <person name="Andrzejewski T.M."/>
            <person name="Davidsen T.M."/>
            <person name="Wayne K.J."/>
            <person name="Tettelin H."/>
            <person name="Glass J.I."/>
            <person name="Rusch D."/>
            <person name="Podicherti R."/>
            <person name="Tsui H.-C.T."/>
            <person name="Winkler M.E."/>
        </authorList>
    </citation>
    <scope>NUCLEOTIDE SEQUENCE</scope>
</reference>
<proteinExistence type="predicted"/>
<dbReference type="Gene3D" id="3.10.105.10">
    <property type="entry name" value="Dipeptide-binding Protein, Domain 3"/>
    <property type="match status" value="1"/>
</dbReference>
<dbReference type="GO" id="GO:1904680">
    <property type="term" value="F:peptide transmembrane transporter activity"/>
    <property type="evidence" value="ECO:0007669"/>
    <property type="project" value="TreeGrafter"/>
</dbReference>
<keyword evidence="1" id="KW-0472">Membrane</keyword>
<dbReference type="InterPro" id="IPR039424">
    <property type="entry name" value="SBP_5"/>
</dbReference>
<accession>A0A382ILD8</accession>